<dbReference type="AlphaFoldDB" id="A0A3P7N5P5"/>
<evidence type="ECO:0008006" key="4">
    <source>
        <dbReference type="Google" id="ProtNLM"/>
    </source>
</evidence>
<evidence type="ECO:0000313" key="3">
    <source>
        <dbReference type="Proteomes" id="UP000271889"/>
    </source>
</evidence>
<feature type="chain" id="PRO_5017965943" description="Sushi domain-containing protein" evidence="1">
    <location>
        <begin position="18"/>
        <end position="139"/>
    </location>
</feature>
<name>A0A3P7N5P5_CYLGO</name>
<keyword evidence="1" id="KW-0732">Signal</keyword>
<dbReference type="Proteomes" id="UP000271889">
    <property type="component" value="Unassembled WGS sequence"/>
</dbReference>
<organism evidence="2 3">
    <name type="scientific">Cylicostephanus goldi</name>
    <name type="common">Nematode worm</name>
    <dbReference type="NCBI Taxonomy" id="71465"/>
    <lineage>
        <taxon>Eukaryota</taxon>
        <taxon>Metazoa</taxon>
        <taxon>Ecdysozoa</taxon>
        <taxon>Nematoda</taxon>
        <taxon>Chromadorea</taxon>
        <taxon>Rhabditida</taxon>
        <taxon>Rhabditina</taxon>
        <taxon>Rhabditomorpha</taxon>
        <taxon>Strongyloidea</taxon>
        <taxon>Strongylidae</taxon>
        <taxon>Cylicostephanus</taxon>
    </lineage>
</organism>
<dbReference type="OrthoDB" id="10485299at2759"/>
<sequence length="139" mass="15970">MFARLLLVLAIDEICPAIENTSPRPPYTKTCPRNLYNCGIVPGRDCYTDYNAVEYTTTGLYDALLNCPDSYLVKISFNDGRGDMDNSLCCYADFTIVHLTITVRADWVKGNSQLICKNGEWRYYSMSWDRPLRHIACYR</sequence>
<dbReference type="EMBL" id="UYRV01117430">
    <property type="protein sequence ID" value="VDN30638.1"/>
    <property type="molecule type" value="Genomic_DNA"/>
</dbReference>
<accession>A0A3P7N5P5</accession>
<evidence type="ECO:0000313" key="2">
    <source>
        <dbReference type="EMBL" id="VDN30638.1"/>
    </source>
</evidence>
<keyword evidence="3" id="KW-1185">Reference proteome</keyword>
<evidence type="ECO:0000256" key="1">
    <source>
        <dbReference type="SAM" id="SignalP"/>
    </source>
</evidence>
<protein>
    <recommendedName>
        <fullName evidence="4">Sushi domain-containing protein</fullName>
    </recommendedName>
</protein>
<reference evidence="2 3" key="1">
    <citation type="submission" date="2018-11" db="EMBL/GenBank/DDBJ databases">
        <authorList>
            <consortium name="Pathogen Informatics"/>
        </authorList>
    </citation>
    <scope>NUCLEOTIDE SEQUENCE [LARGE SCALE GENOMIC DNA]</scope>
</reference>
<proteinExistence type="predicted"/>
<feature type="signal peptide" evidence="1">
    <location>
        <begin position="1"/>
        <end position="17"/>
    </location>
</feature>
<gene>
    <name evidence="2" type="ORF">CGOC_LOCUS11601</name>
</gene>